<dbReference type="KEGG" id="soy:115879560"/>
<dbReference type="AlphaFoldDB" id="A0A6J2XNU0"/>
<dbReference type="RefSeq" id="XP_030752314.1">
    <property type="nucleotide sequence ID" value="XM_030896454.1"/>
</dbReference>
<dbReference type="OrthoDB" id="6772076at2759"/>
<keyword evidence="2" id="KW-1185">Reference proteome</keyword>
<dbReference type="Proteomes" id="UP000504635">
    <property type="component" value="Unplaced"/>
</dbReference>
<keyword evidence="1" id="KW-0175">Coiled coil</keyword>
<dbReference type="PANTHER" id="PTHR10773:SF19">
    <property type="match status" value="1"/>
</dbReference>
<sequence>MSTRTKKILALAVQNQRENQENIPAIANSSHRNEDCNKVLSSEDVAEMIQEAVVVFEDGFCSELTPDIFKTGDSASKDEQENPLSCGNNLVKKQIRILSDINLQKYSDPVISAKEDIMQIVVDCQEQIVVKSPDQTSPTESQQQTELPPNIFQMETSVRKEKQEELQSHEVNLTEEETVMETDISSSDDETPLIKRKKGQKKRDLNKKLRMSGGKYIEFRKPKGQKNTFHDTPRNERRLKDRCNCKDPSKQCLKFTDDDRNRIFPKFWSDMSWEQRKVFVATTVQVCPRKRPEADNSRRSVTLKYHLILNDAHIPVCKLMYLNTLNLGEWSARSWALSANNGMIKSNEVDVSLRSKRKDIFKEDREFLEAFLGKLNKLPSHYCRKDTQQLYLEQTFQSWNDLFKVYQKQCADNNRNVLSSKLLRQMAKKMKIAIFSPRKDQCDVCFMFKNGNVPEEDYQKHIEAKNTARAEKERDKADALEKRCHVITMMSRLLNCHRRFRQILLIKRKMEENEAPHSSQPQKKKIKRYCTFIPEWEDMFEHIKKVDAEHGMCKLCSAHFTVKFEGKRAVENHCNSQKHKNNIRDLKSRKNAAKLAIRQKALELESNRQKLESKKLAFQKEKFLQEKEERKALMQFFYVFEMSLHLHSPFPDHVLSRA</sequence>
<evidence type="ECO:0000313" key="3">
    <source>
        <dbReference type="RefSeq" id="XP_030752314.1"/>
    </source>
</evidence>
<evidence type="ECO:0000313" key="2">
    <source>
        <dbReference type="Proteomes" id="UP000504635"/>
    </source>
</evidence>
<name>A0A6J2XNU0_SITOR</name>
<dbReference type="GeneID" id="115879560"/>
<feature type="coiled-coil region" evidence="1">
    <location>
        <begin position="576"/>
        <end position="621"/>
    </location>
</feature>
<protein>
    <submittedName>
        <fullName evidence="3">Uncharacterized protein LOC115879560</fullName>
    </submittedName>
</protein>
<proteinExistence type="predicted"/>
<reference evidence="3" key="1">
    <citation type="submission" date="2025-08" db="UniProtKB">
        <authorList>
            <consortium name="RefSeq"/>
        </authorList>
    </citation>
    <scope>IDENTIFICATION</scope>
    <source>
        <tissue evidence="3">Gonads</tissue>
    </source>
</reference>
<accession>A0A6J2XNU0</accession>
<dbReference type="InParanoid" id="A0A6J2XNU0"/>
<dbReference type="PANTHER" id="PTHR10773">
    <property type="entry name" value="DNA-DIRECTED RNA POLYMERASES I, II, AND III SUBUNIT RPABC2"/>
    <property type="match status" value="1"/>
</dbReference>
<evidence type="ECO:0000256" key="1">
    <source>
        <dbReference type="SAM" id="Coils"/>
    </source>
</evidence>
<organism evidence="2 3">
    <name type="scientific">Sitophilus oryzae</name>
    <name type="common">Rice weevil</name>
    <name type="synonym">Curculio oryzae</name>
    <dbReference type="NCBI Taxonomy" id="7048"/>
    <lineage>
        <taxon>Eukaryota</taxon>
        <taxon>Metazoa</taxon>
        <taxon>Ecdysozoa</taxon>
        <taxon>Arthropoda</taxon>
        <taxon>Hexapoda</taxon>
        <taxon>Insecta</taxon>
        <taxon>Pterygota</taxon>
        <taxon>Neoptera</taxon>
        <taxon>Endopterygota</taxon>
        <taxon>Coleoptera</taxon>
        <taxon>Polyphaga</taxon>
        <taxon>Cucujiformia</taxon>
        <taxon>Curculionidae</taxon>
        <taxon>Dryophthorinae</taxon>
        <taxon>Sitophilus</taxon>
    </lineage>
</organism>
<gene>
    <name evidence="3" type="primary">LOC115879560</name>
</gene>